<accession>A0AC61R3Q3</accession>
<dbReference type="EMBL" id="SRZB01000001">
    <property type="protein sequence ID" value="TGY00892.1"/>
    <property type="molecule type" value="Genomic_DNA"/>
</dbReference>
<dbReference type="Proteomes" id="UP000307720">
    <property type="component" value="Unassembled WGS sequence"/>
</dbReference>
<comment type="caution">
    <text evidence="1">The sequence shown here is derived from an EMBL/GenBank/DDBJ whole genome shotgun (WGS) entry which is preliminary data.</text>
</comment>
<name>A0AC61R3Q3_9FIRM</name>
<reference evidence="1" key="1">
    <citation type="submission" date="2019-04" db="EMBL/GenBank/DDBJ databases">
        <title>Microbes associate with the intestines of laboratory mice.</title>
        <authorList>
            <person name="Navarre W."/>
            <person name="Wong E."/>
            <person name="Huang K."/>
            <person name="Tropini C."/>
            <person name="Ng K."/>
            <person name="Yu B."/>
        </authorList>
    </citation>
    <scope>NUCLEOTIDE SEQUENCE</scope>
    <source>
        <strain evidence="1">NM72_1-8</strain>
    </source>
</reference>
<gene>
    <name evidence="1" type="ORF">E5357_00465</name>
</gene>
<evidence type="ECO:0000313" key="1">
    <source>
        <dbReference type="EMBL" id="TGY00892.1"/>
    </source>
</evidence>
<organism evidence="1 2">
    <name type="scientific">Hominisplanchenecus murintestinalis</name>
    <dbReference type="NCBI Taxonomy" id="2941517"/>
    <lineage>
        <taxon>Bacteria</taxon>
        <taxon>Bacillati</taxon>
        <taxon>Bacillota</taxon>
        <taxon>Clostridia</taxon>
        <taxon>Lachnospirales</taxon>
        <taxon>Lachnospiraceae</taxon>
        <taxon>Hominisplanchenecus</taxon>
    </lineage>
</organism>
<keyword evidence="1" id="KW-0808">Transferase</keyword>
<sequence>MEECEKDAESLLMDSQNIRTVYEVIKFMDEMPGGFLIYRANEAEDIVYANKALLRIFQCSTLKEFREMTGNSFRGLVYLEDLDEIEESIKEQIAASQYDLDYVEYRIVRRDGEIRWIEDYGHFIRSETVGDIFYVFLGDATEKRSRQLQILERALNNANLAIQAKNKFLSNMSHDIRTPLNAITGFTSLAKNHIDNRDEVQRYLDKIGEASGQLLDLVDKVLEISWTETKDVHVEEAECNLREILQSVERALSPRFSGKKITFETDLTGVKHLDVYSDRDKLRQIVQYLAGNAVEYTGKGGRVRVAVVEGEQLANDYAVYRLVVSDNGIGISKEFQEHVFEPFERENNTTFSGIYGTGLGLAITRNIVKIMGGTIEVDSAIGKGSTFTVTIRLRIQETQLVSAVSPEDVAVCLNSGKILLVEDNEINVEIETEILEKAGFCIEIAENGSIAVEKVKKSEPGEYALVLMDIQMPVMDGREAAEAIRGLGNPELAHIPIIALSADAFENDRRLSLESGMDEHLTKPMDIDEVVGAMAKALQRHKTLYGDR</sequence>
<keyword evidence="2" id="KW-1185">Reference proteome</keyword>
<proteinExistence type="predicted"/>
<keyword evidence="1" id="KW-0418">Kinase</keyword>
<evidence type="ECO:0000313" key="2">
    <source>
        <dbReference type="Proteomes" id="UP000307720"/>
    </source>
</evidence>
<protein>
    <submittedName>
        <fullName evidence="1">PAS domain-containing hybrid sensor histidine kinase/response regulator</fullName>
    </submittedName>
</protein>